<reference evidence="8 9" key="1">
    <citation type="submission" date="2021-04" db="EMBL/GenBank/DDBJ databases">
        <title>Draft genome sequence of Paenibacillus cisolokensis, LC2-13A.</title>
        <authorList>
            <person name="Uke A."/>
            <person name="Chhe C."/>
            <person name="Baramee S."/>
            <person name="Kosugi A."/>
        </authorList>
    </citation>
    <scope>NUCLEOTIDE SEQUENCE [LARGE SCALE GENOMIC DNA]</scope>
    <source>
        <strain evidence="8 9">LC2-13A</strain>
    </source>
</reference>
<feature type="region of interest" description="Disordered" evidence="5">
    <location>
        <begin position="28"/>
        <end position="71"/>
    </location>
</feature>
<evidence type="ECO:0000256" key="6">
    <source>
        <dbReference type="SAM" id="SignalP"/>
    </source>
</evidence>
<gene>
    <name evidence="8" type="primary">feuA</name>
    <name evidence="8" type="ORF">PACILC2_53640</name>
</gene>
<dbReference type="PROSITE" id="PS51257">
    <property type="entry name" value="PROKAR_LIPOPROTEIN"/>
    <property type="match status" value="1"/>
</dbReference>
<feature type="signal peptide" evidence="6">
    <location>
        <begin position="1"/>
        <end position="20"/>
    </location>
</feature>
<dbReference type="Pfam" id="PF01497">
    <property type="entry name" value="Peripla_BP_2"/>
    <property type="match status" value="1"/>
</dbReference>
<evidence type="ECO:0000259" key="7">
    <source>
        <dbReference type="PROSITE" id="PS50983"/>
    </source>
</evidence>
<dbReference type="Gene3D" id="3.40.50.1980">
    <property type="entry name" value="Nitrogenase molybdenum iron protein domain"/>
    <property type="match status" value="2"/>
</dbReference>
<name>A0ABQ4NG07_9BACL</name>
<keyword evidence="3" id="KW-0813">Transport</keyword>
<evidence type="ECO:0000256" key="2">
    <source>
        <dbReference type="ARBA" id="ARBA00008814"/>
    </source>
</evidence>
<feature type="compositionally biased region" description="Low complexity" evidence="5">
    <location>
        <begin position="36"/>
        <end position="68"/>
    </location>
</feature>
<evidence type="ECO:0000313" key="9">
    <source>
        <dbReference type="Proteomes" id="UP000680304"/>
    </source>
</evidence>
<evidence type="ECO:0000313" key="8">
    <source>
        <dbReference type="EMBL" id="GIQ66796.1"/>
    </source>
</evidence>
<dbReference type="InterPro" id="IPR002491">
    <property type="entry name" value="ABC_transptr_periplasmic_BD"/>
</dbReference>
<evidence type="ECO:0000256" key="1">
    <source>
        <dbReference type="ARBA" id="ARBA00004196"/>
    </source>
</evidence>
<feature type="chain" id="PRO_5047243451" evidence="6">
    <location>
        <begin position="21"/>
        <end position="351"/>
    </location>
</feature>
<accession>A0ABQ4NG07</accession>
<keyword evidence="9" id="KW-1185">Reference proteome</keyword>
<proteinExistence type="inferred from homology"/>
<evidence type="ECO:0000256" key="3">
    <source>
        <dbReference type="ARBA" id="ARBA00022448"/>
    </source>
</evidence>
<keyword evidence="4 6" id="KW-0732">Signal</keyword>
<comment type="subcellular location">
    <subcellularLocation>
        <location evidence="1">Cell envelope</location>
    </subcellularLocation>
</comment>
<feature type="domain" description="Fe/B12 periplasmic-binding" evidence="7">
    <location>
        <begin position="92"/>
        <end position="351"/>
    </location>
</feature>
<dbReference type="EMBL" id="BOVJ01000209">
    <property type="protein sequence ID" value="GIQ66796.1"/>
    <property type="molecule type" value="Genomic_DNA"/>
</dbReference>
<dbReference type="SUPFAM" id="SSF53807">
    <property type="entry name" value="Helical backbone' metal receptor"/>
    <property type="match status" value="1"/>
</dbReference>
<evidence type="ECO:0000256" key="5">
    <source>
        <dbReference type="SAM" id="MobiDB-lite"/>
    </source>
</evidence>
<sequence>MRKRRLGAAIVLALFLILLAACGGGNSSDTKGAAGETPAAANESNETAASSNGNGTNSGGEEASASTGGETGERTIEYLGQSYTVPARVVRIVITGSMEAHEDALVLDVHPVGAVTYAGKFPERFAPITDQAESIGEKAEPNFETILKLQPDVILGTTKFPEEVKEQLSKIATLIPVSHIATDWEANLMLLGELTGKQDLAKQVIDKYKAEVEAAKPALVEKLKGKKVVAIRIRSGQLFIYPQTVFVNPILYGDLGLDVPEAVAAAKAQEAISVEQLAAMNPDYLFLQFSEDENKDTQNALQDVLDNPIVQAVTAVKEGNVFVNLIDPLSEGGPAWSRTEFLKAMLEQLAK</sequence>
<dbReference type="PANTHER" id="PTHR30532">
    <property type="entry name" value="IRON III DICITRATE-BINDING PERIPLASMIC PROTEIN"/>
    <property type="match status" value="1"/>
</dbReference>
<evidence type="ECO:0000256" key="4">
    <source>
        <dbReference type="ARBA" id="ARBA00022729"/>
    </source>
</evidence>
<dbReference type="RefSeq" id="WP_213531404.1">
    <property type="nucleotide sequence ID" value="NZ_BOVJ01000209.1"/>
</dbReference>
<comment type="caution">
    <text evidence="8">The sequence shown here is derived from an EMBL/GenBank/DDBJ whole genome shotgun (WGS) entry which is preliminary data.</text>
</comment>
<dbReference type="PROSITE" id="PS50983">
    <property type="entry name" value="FE_B12_PBP"/>
    <property type="match status" value="1"/>
</dbReference>
<dbReference type="PANTHER" id="PTHR30532:SF10">
    <property type="entry name" value="IRON-UPTAKE SYSTEM-BINDING PROTEIN"/>
    <property type="match status" value="1"/>
</dbReference>
<protein>
    <submittedName>
        <fullName evidence="8">Iron-uptake system-binding protein</fullName>
    </submittedName>
</protein>
<comment type="similarity">
    <text evidence="2">Belongs to the bacterial solute-binding protein 8 family.</text>
</comment>
<dbReference type="Proteomes" id="UP000680304">
    <property type="component" value="Unassembled WGS sequence"/>
</dbReference>
<organism evidence="8 9">
    <name type="scientific">Paenibacillus cisolokensis</name>
    <dbReference type="NCBI Taxonomy" id="1658519"/>
    <lineage>
        <taxon>Bacteria</taxon>
        <taxon>Bacillati</taxon>
        <taxon>Bacillota</taxon>
        <taxon>Bacilli</taxon>
        <taxon>Bacillales</taxon>
        <taxon>Paenibacillaceae</taxon>
        <taxon>Paenibacillus</taxon>
    </lineage>
</organism>
<dbReference type="InterPro" id="IPR051313">
    <property type="entry name" value="Bact_iron-sidero_bind"/>
</dbReference>